<feature type="region of interest" description="Disordered" evidence="1">
    <location>
        <begin position="117"/>
        <end position="137"/>
    </location>
</feature>
<dbReference type="EMBL" id="OOIP01000001">
    <property type="protein sequence ID" value="SPO35138.1"/>
    <property type="molecule type" value="Genomic_DNA"/>
</dbReference>
<evidence type="ECO:0000313" key="3">
    <source>
        <dbReference type="Proteomes" id="UP000323386"/>
    </source>
</evidence>
<protein>
    <submittedName>
        <fullName evidence="2">Uncharacterized protein</fullName>
    </submittedName>
</protein>
<keyword evidence="3" id="KW-1185">Reference proteome</keyword>
<dbReference type="Proteomes" id="UP000323386">
    <property type="component" value="Unassembled WGS sequence"/>
</dbReference>
<feature type="compositionally biased region" description="Basic and acidic residues" evidence="1">
    <location>
        <begin position="314"/>
        <end position="328"/>
    </location>
</feature>
<dbReference type="OrthoDB" id="3226845at2759"/>
<sequence>MARGVPFSFDSLDMTLPLAKLSNRLHSSVERLSHFELRLDYHLPVLLSPDCSEERRIAAAYLCHQPYRVVIAKPACQPFREVLVTLLPFTTTRSSPALRHALEILLYGSDRELESLSSESPQQLVQDQSSGAGPSSGISSRIAELVKKATVQTLSMGEQRMLASILGSAQADAADAAFAARLPPVWLAKLIEPEHLVQTGANSPMITCEMVGRLCQEAINADSEKGHRFGPVSVQRYLTALQNLPPTLRSFDLVTRLLRSERPAPAPSQPKSQPVCLKTTVAHLARLLVLGGFLSNSVRHLERRESDEEAEILSEAHDGGLPEPSRREVEEELEERMSREVSIFCHFIRSLINAALLYTPDLGVLRRQISGHRGQLDEDGIKAVEEELKEMESEVESNTQAMLVELQHFALHFGRYRDGTRLYGELTSLH</sequence>
<proteinExistence type="predicted"/>
<evidence type="ECO:0000313" key="2">
    <source>
        <dbReference type="EMBL" id="SPO35138.1"/>
    </source>
</evidence>
<name>A0A5C3ESC0_9BASI</name>
<reference evidence="2 3" key="1">
    <citation type="submission" date="2018-03" db="EMBL/GenBank/DDBJ databases">
        <authorList>
            <person name="Guldener U."/>
        </authorList>
    </citation>
    <scope>NUCLEOTIDE SEQUENCE [LARGE SCALE GENOMIC DNA]</scope>
    <source>
        <strain evidence="2 3">DAOM196992</strain>
    </source>
</reference>
<dbReference type="AlphaFoldDB" id="A0A5C3ESC0"/>
<evidence type="ECO:0000256" key="1">
    <source>
        <dbReference type="SAM" id="MobiDB-lite"/>
    </source>
</evidence>
<organism evidence="2 3">
    <name type="scientific">Pseudozyma flocculosa</name>
    <dbReference type="NCBI Taxonomy" id="84751"/>
    <lineage>
        <taxon>Eukaryota</taxon>
        <taxon>Fungi</taxon>
        <taxon>Dikarya</taxon>
        <taxon>Basidiomycota</taxon>
        <taxon>Ustilaginomycotina</taxon>
        <taxon>Ustilaginomycetes</taxon>
        <taxon>Ustilaginales</taxon>
        <taxon>Ustilaginaceae</taxon>
        <taxon>Pseudozyma</taxon>
    </lineage>
</organism>
<gene>
    <name evidence="2" type="ORF">PSFLO_00609</name>
</gene>
<accession>A0A5C3ESC0</accession>
<feature type="region of interest" description="Disordered" evidence="1">
    <location>
        <begin position="305"/>
        <end position="328"/>
    </location>
</feature>